<evidence type="ECO:0000313" key="2">
    <source>
        <dbReference type="EMBL" id="VFV26042.1"/>
    </source>
</evidence>
<proteinExistence type="predicted"/>
<dbReference type="EMBL" id="CAAGRJ010008190">
    <property type="protein sequence ID" value="VFV26042.1"/>
    <property type="molecule type" value="Genomic_DNA"/>
</dbReference>
<organism evidence="2 3">
    <name type="scientific">Lynx pardinus</name>
    <name type="common">Iberian lynx</name>
    <name type="synonym">Felis pardina</name>
    <dbReference type="NCBI Taxonomy" id="191816"/>
    <lineage>
        <taxon>Eukaryota</taxon>
        <taxon>Metazoa</taxon>
        <taxon>Chordata</taxon>
        <taxon>Craniata</taxon>
        <taxon>Vertebrata</taxon>
        <taxon>Euteleostomi</taxon>
        <taxon>Mammalia</taxon>
        <taxon>Eutheria</taxon>
        <taxon>Laurasiatheria</taxon>
        <taxon>Carnivora</taxon>
        <taxon>Feliformia</taxon>
        <taxon>Felidae</taxon>
        <taxon>Felinae</taxon>
        <taxon>Lynx</taxon>
    </lineage>
</organism>
<feature type="domain" description="Complex 1 LYR protein" evidence="1">
    <location>
        <begin position="53"/>
        <end position="103"/>
    </location>
</feature>
<protein>
    <recommendedName>
        <fullName evidence="1">Complex 1 LYR protein domain-containing protein</fullName>
    </recommendedName>
</protein>
<dbReference type="InterPro" id="IPR008011">
    <property type="entry name" value="Complex1_LYR_dom"/>
</dbReference>
<reference evidence="2 3" key="1">
    <citation type="submission" date="2019-01" db="EMBL/GenBank/DDBJ databases">
        <authorList>
            <person name="Alioto T."/>
            <person name="Alioto T."/>
        </authorList>
    </citation>
    <scope>NUCLEOTIDE SEQUENCE [LARGE SCALE GENOMIC DNA]</scope>
</reference>
<accession>A0A485N7A4</accession>
<sequence length="115" mass="13344">MRTFSMSHAATFPKTQDASCQHLRTCLSPPPCPPPHLKPSPRQSPMAPWSREAVLSLYRALLRQGRELRYTDRDFYLASIRREFRKNQKLEDPEARERQLEKGLVFLHSKLGGII</sequence>
<gene>
    <name evidence="2" type="ORF">LYPA_23C015967</name>
</gene>
<evidence type="ECO:0000259" key="1">
    <source>
        <dbReference type="Pfam" id="PF05347"/>
    </source>
</evidence>
<keyword evidence="3" id="KW-1185">Reference proteome</keyword>
<dbReference type="InterPro" id="IPR045300">
    <property type="entry name" value="Complex1_LYR_MIEF1-MP"/>
</dbReference>
<dbReference type="AlphaFoldDB" id="A0A485N7A4"/>
<dbReference type="Pfam" id="PF05347">
    <property type="entry name" value="Complex1_LYR"/>
    <property type="match status" value="1"/>
</dbReference>
<evidence type="ECO:0000313" key="3">
    <source>
        <dbReference type="Proteomes" id="UP000386466"/>
    </source>
</evidence>
<dbReference type="Proteomes" id="UP000386466">
    <property type="component" value="Unassembled WGS sequence"/>
</dbReference>
<name>A0A485N7A4_LYNPA</name>
<dbReference type="CDD" id="cd20272">
    <property type="entry name" value="Complex1_LYR_MIEF1-MP"/>
    <property type="match status" value="1"/>
</dbReference>